<dbReference type="EMBL" id="PJCH01000009">
    <property type="protein sequence ID" value="PQA87246.1"/>
    <property type="molecule type" value="Genomic_DNA"/>
</dbReference>
<evidence type="ECO:0000259" key="1">
    <source>
        <dbReference type="Pfam" id="PF09343"/>
    </source>
</evidence>
<organism evidence="2 3">
    <name type="scientific">Hyphococcus luteus</name>
    <dbReference type="NCBI Taxonomy" id="2058213"/>
    <lineage>
        <taxon>Bacteria</taxon>
        <taxon>Pseudomonadati</taxon>
        <taxon>Pseudomonadota</taxon>
        <taxon>Alphaproteobacteria</taxon>
        <taxon>Parvularculales</taxon>
        <taxon>Parvularculaceae</taxon>
        <taxon>Hyphococcus</taxon>
    </lineage>
</organism>
<dbReference type="Proteomes" id="UP000239504">
    <property type="component" value="Unassembled WGS sequence"/>
</dbReference>
<dbReference type="OrthoDB" id="1685145at2"/>
<reference evidence="2 3" key="1">
    <citation type="submission" date="2017-12" db="EMBL/GenBank/DDBJ databases">
        <authorList>
            <person name="Hurst M.R.H."/>
        </authorList>
    </citation>
    <scope>NUCLEOTIDE SEQUENCE [LARGE SCALE GENOMIC DNA]</scope>
    <source>
        <strain evidence="2 3">SY-3-19</strain>
    </source>
</reference>
<evidence type="ECO:0000313" key="3">
    <source>
        <dbReference type="Proteomes" id="UP000239504"/>
    </source>
</evidence>
<dbReference type="NCBIfam" id="TIGR02217">
    <property type="entry name" value="chp_TIGR02217"/>
    <property type="match status" value="1"/>
</dbReference>
<name>A0A2S7K433_9PROT</name>
<dbReference type="Pfam" id="PF09343">
    <property type="entry name" value="DUF2460"/>
    <property type="match status" value="1"/>
</dbReference>
<gene>
    <name evidence="2" type="ORF">CW354_12495</name>
</gene>
<accession>A0A2S7K433</accession>
<dbReference type="InterPro" id="IPR011740">
    <property type="entry name" value="DUF2460"/>
</dbReference>
<dbReference type="RefSeq" id="WP_104830433.1">
    <property type="nucleotide sequence ID" value="NZ_PJCH01000009.1"/>
</dbReference>
<evidence type="ECO:0000313" key="2">
    <source>
        <dbReference type="EMBL" id="PQA87246.1"/>
    </source>
</evidence>
<comment type="caution">
    <text evidence="2">The sequence shown here is derived from an EMBL/GenBank/DDBJ whole genome shotgun (WGS) entry which is preliminary data.</text>
</comment>
<dbReference type="AlphaFoldDB" id="A0A2S7K433"/>
<proteinExistence type="predicted"/>
<sequence>MSFHEVLFPVDIALNSEGGPTRKTDIVALVSGHEERNSPWAGSRRSFNAGYGVKSIADIEEIIAFFEARCGRLYGFRFRDPFDFKSCPLAAAPAPDDQLIGAGDGSETGFQLVKRYVSGGASYVRSVKKPVAGSARVAVDGAELTEGADFTIDETSGVVAFASPPGAGLSVTAGFLFDCPVRFDTDELRINLAAFEAGDIPSIPLIEVLV</sequence>
<protein>
    <submittedName>
        <fullName evidence="2">TIGR02217 family protein</fullName>
    </submittedName>
</protein>
<keyword evidence="3" id="KW-1185">Reference proteome</keyword>
<feature type="domain" description="DUF2460" evidence="1">
    <location>
        <begin position="4"/>
        <end position="208"/>
    </location>
</feature>